<dbReference type="InterPro" id="IPR000873">
    <property type="entry name" value="AMP-dep_synth/lig_dom"/>
</dbReference>
<dbReference type="SUPFAM" id="SSF47336">
    <property type="entry name" value="ACP-like"/>
    <property type="match status" value="1"/>
</dbReference>
<dbReference type="SUPFAM" id="SSF56801">
    <property type="entry name" value="Acetyl-CoA synthetase-like"/>
    <property type="match status" value="1"/>
</dbReference>
<evidence type="ECO:0000259" key="5">
    <source>
        <dbReference type="PROSITE" id="PS50075"/>
    </source>
</evidence>
<feature type="region of interest" description="Disordered" evidence="3">
    <location>
        <begin position="1"/>
        <end position="76"/>
    </location>
</feature>
<dbReference type="InterPro" id="IPR045851">
    <property type="entry name" value="AMP-bd_C_sf"/>
</dbReference>
<proteinExistence type="predicted"/>
<dbReference type="NCBIfam" id="TIGR02353">
    <property type="entry name" value="NRPS_term_dom"/>
    <property type="match status" value="1"/>
</dbReference>
<feature type="compositionally biased region" description="Basic and acidic residues" evidence="3">
    <location>
        <begin position="34"/>
        <end position="59"/>
    </location>
</feature>
<dbReference type="InterPro" id="IPR010071">
    <property type="entry name" value="AA_adenyl_dom"/>
</dbReference>
<organism evidence="6 7">
    <name type="scientific">Streptomyces polychromogenes</name>
    <dbReference type="NCBI Taxonomy" id="67342"/>
    <lineage>
        <taxon>Bacteria</taxon>
        <taxon>Bacillati</taxon>
        <taxon>Actinomycetota</taxon>
        <taxon>Actinomycetes</taxon>
        <taxon>Kitasatosporales</taxon>
        <taxon>Streptomycetaceae</taxon>
        <taxon>Streptomyces</taxon>
    </lineage>
</organism>
<dbReference type="Pfam" id="PF00550">
    <property type="entry name" value="PP-binding"/>
    <property type="match status" value="1"/>
</dbReference>
<dbReference type="NCBIfam" id="TIGR01733">
    <property type="entry name" value="AA-adenyl-dom"/>
    <property type="match status" value="1"/>
</dbReference>
<comment type="caution">
    <text evidence="6">The sequence shown here is derived from an EMBL/GenBank/DDBJ whole genome shotgun (WGS) entry which is preliminary data.</text>
</comment>
<keyword evidence="4" id="KW-1133">Transmembrane helix</keyword>
<dbReference type="Proteomes" id="UP001501867">
    <property type="component" value="Unassembled WGS sequence"/>
</dbReference>
<dbReference type="InterPro" id="IPR012728">
    <property type="entry name" value="Pls/PosA_C"/>
</dbReference>
<dbReference type="EMBL" id="BAAABV010000028">
    <property type="protein sequence ID" value="GAA0316032.1"/>
    <property type="molecule type" value="Genomic_DNA"/>
</dbReference>
<dbReference type="PROSITE" id="PS00101">
    <property type="entry name" value="HEXAPEP_TRANSFERASES"/>
    <property type="match status" value="1"/>
</dbReference>
<feature type="compositionally biased region" description="Acidic residues" evidence="3">
    <location>
        <begin position="11"/>
        <end position="33"/>
    </location>
</feature>
<evidence type="ECO:0000313" key="6">
    <source>
        <dbReference type="EMBL" id="GAA0316032.1"/>
    </source>
</evidence>
<gene>
    <name evidence="6" type="ORF">GCM10010302_63910</name>
</gene>
<keyword evidence="4" id="KW-0472">Membrane</keyword>
<accession>A0ABP3FH45</accession>
<feature type="transmembrane region" description="Helical" evidence="4">
    <location>
        <begin position="886"/>
        <end position="908"/>
    </location>
</feature>
<feature type="transmembrane region" description="Helical" evidence="4">
    <location>
        <begin position="1166"/>
        <end position="1189"/>
    </location>
</feature>
<keyword evidence="2" id="KW-0677">Repeat</keyword>
<dbReference type="CDD" id="cd05930">
    <property type="entry name" value="A_NRPS"/>
    <property type="match status" value="1"/>
</dbReference>
<dbReference type="InterPro" id="IPR036736">
    <property type="entry name" value="ACP-like_sf"/>
</dbReference>
<dbReference type="InterPro" id="IPR029058">
    <property type="entry name" value="AB_hydrolase_fold"/>
</dbReference>
<keyword evidence="1" id="KW-0808">Transferase</keyword>
<dbReference type="Gene3D" id="3.40.50.12780">
    <property type="entry name" value="N-terminal domain of ligase-like"/>
    <property type="match status" value="1"/>
</dbReference>
<dbReference type="PROSITE" id="PS00455">
    <property type="entry name" value="AMP_BINDING"/>
    <property type="match status" value="1"/>
</dbReference>
<evidence type="ECO:0000256" key="3">
    <source>
        <dbReference type="SAM" id="MobiDB-lite"/>
    </source>
</evidence>
<dbReference type="InterPro" id="IPR020845">
    <property type="entry name" value="AMP-binding_CS"/>
</dbReference>
<dbReference type="RefSeq" id="WP_344166944.1">
    <property type="nucleotide sequence ID" value="NZ_BAAABV010000028.1"/>
</dbReference>
<dbReference type="InterPro" id="IPR009081">
    <property type="entry name" value="PP-bd_ACP"/>
</dbReference>
<evidence type="ECO:0000256" key="4">
    <source>
        <dbReference type="SAM" id="Phobius"/>
    </source>
</evidence>
<dbReference type="PROSITE" id="PS50075">
    <property type="entry name" value="CARRIER"/>
    <property type="match status" value="1"/>
</dbReference>
<evidence type="ECO:0000313" key="7">
    <source>
        <dbReference type="Proteomes" id="UP001501867"/>
    </source>
</evidence>
<dbReference type="PANTHER" id="PTHR45527">
    <property type="entry name" value="NONRIBOSOMAL PEPTIDE SYNTHETASE"/>
    <property type="match status" value="1"/>
</dbReference>
<feature type="domain" description="Carrier" evidence="5">
    <location>
        <begin position="560"/>
        <end position="634"/>
    </location>
</feature>
<dbReference type="InterPro" id="IPR042099">
    <property type="entry name" value="ANL_N_sf"/>
</dbReference>
<dbReference type="Gene3D" id="2.160.10.10">
    <property type="entry name" value="Hexapeptide repeat proteins"/>
    <property type="match status" value="2"/>
</dbReference>
<keyword evidence="7" id="KW-1185">Reference proteome</keyword>
<sequence>MAITPGRGELDLLDDDDDDNENGDSDNSDTDIEADAHGERHDAGPHGKPAGEPRGHAHAPDGPAAKSARFSAGPPAPPRTLVDVFVASVRAHPDEPALDDGTTRLTYRALAAEVERRRRVLAACGIGPGDRVGVRVPSGTNDLYASILAVLAAGAAYVPVDAEDPDERAALVFAEAGVRAVLGAGPGIELTGPRAHGRVRSAPPAPGDDAWIIFTSGSTGRPKGVAVSHRSAAAFVDAEAALFLADEPLGPGDRVMAGLSVAFDASCEEMWLAWRHGACLVPVPRSQVRGGADLGPWLVDQEITVVSTVPTLAALWEPESLDEVRLLIFGGEACPPELSRRLVTEGREVWNTYGPTEATVVACASLLTGEEPVRIGLPLAGWELAVVDEADEPVPMGGSGQLVIGGVGLARYLDPDKDAEKYAPLGSLGWPRAYRSGDLVRAEPEGLVFLGRGDEQVKLGGRRIELGEVDAALQALPAVAGAAAAVRTARGGNQLLVGYLVTQEGWDHTAALARLRAELPAALVPLLAPVDTLPTRTSGKVDRDALPWPLPGAETTAPAADLHGTEAWLAEQWTEALGVPVTGADDDFFAIGGGSLAAARLATLLRVRYPGAAVLDVYQQPVLRKLARRLEKTAGEDEAPRTVTPVPVRSRVLQTLLLLPLFTVAGLRRTVVLLALGNVLHRLGPYPWAPTAPWWLVAAGAALLLSPPGRLAIAAGGARLLLRGVSPGRHPRGGRVHLRLWTAERLAECAGATSLTGTWLERYARALGNRVGLEVDLHSLPPVTGMLRLGRGCAVEAEVDLCGHWLDGDQLVIGPVRVGAGAVVGTRSLLFPGARVGKRAEVAPGSAVVGHVPTGQRWAGAPAVKLGRAKHDWPRQRPPRPPAWRAMYGATGVALTALPLLAALPALLVAGRFVPAGAGAGPALRGALLAVVPGALAYGLTYALLVLAGVRVLSLGLRTGSHPTHSRTGWQAWAVTQLMDLARDTLFPLYAALATPVWLRLLGMRVGRRAEVSTVLGLPSLTTVGDGAFLADDTLTAPCELGGGWVRIGPSRIGRRAFLGNSGMTAPGRRVPDDGLVGVLSATPKKAKKGGSYLGLPPVRLPRSAATADRGRTYDPPARLLWARALVELCRLVPVFCSAALAVLTVAALCALAAPGRLGPAGAALLSGVVLLAAGAVACTVTVAAKWVLVGRHRAGEHPLWSAFVWRNELADTFVEVLAVPWLAGSVPGTPLLTLWLRGLGARIGRGTWCESHWLPETDLVVLGDGVSVNRGCVLQTHLFHDRILRTDTVVLREGATLGPGGIVLPGSTIGARGTVGPASLVMAGESVPDGTRWLGNPIEAWRS</sequence>
<dbReference type="Gene3D" id="3.30.300.30">
    <property type="match status" value="1"/>
</dbReference>
<dbReference type="InterPro" id="IPR018357">
    <property type="entry name" value="Hexapep_transf_CS"/>
</dbReference>
<dbReference type="SUPFAM" id="SSF51161">
    <property type="entry name" value="Trimeric LpxA-like enzymes"/>
    <property type="match status" value="3"/>
</dbReference>
<feature type="transmembrane region" description="Helical" evidence="4">
    <location>
        <begin position="1129"/>
        <end position="1154"/>
    </location>
</feature>
<keyword evidence="4" id="KW-0812">Transmembrane</keyword>
<name>A0ABP3FH45_9ACTN</name>
<protein>
    <submittedName>
        <fullName evidence="6">Non-ribosomal peptide synthetase</fullName>
    </submittedName>
</protein>
<reference evidence="7" key="1">
    <citation type="journal article" date="2019" name="Int. J. Syst. Evol. Microbiol.">
        <title>The Global Catalogue of Microorganisms (GCM) 10K type strain sequencing project: providing services to taxonomists for standard genome sequencing and annotation.</title>
        <authorList>
            <consortium name="The Broad Institute Genomics Platform"/>
            <consortium name="The Broad Institute Genome Sequencing Center for Infectious Disease"/>
            <person name="Wu L."/>
            <person name="Ma J."/>
        </authorList>
    </citation>
    <scope>NUCLEOTIDE SEQUENCE [LARGE SCALE GENOMIC DNA]</scope>
    <source>
        <strain evidence="7">JCM 4505</strain>
    </source>
</reference>
<feature type="transmembrane region" description="Helical" evidence="4">
    <location>
        <begin position="928"/>
        <end position="950"/>
    </location>
</feature>
<dbReference type="Gene3D" id="3.40.50.1820">
    <property type="entry name" value="alpha/beta hydrolase"/>
    <property type="match status" value="1"/>
</dbReference>
<dbReference type="PANTHER" id="PTHR45527:SF1">
    <property type="entry name" value="FATTY ACID SYNTHASE"/>
    <property type="match status" value="1"/>
</dbReference>
<dbReference type="Pfam" id="PF00501">
    <property type="entry name" value="AMP-binding"/>
    <property type="match status" value="1"/>
</dbReference>
<dbReference type="InterPro" id="IPR011004">
    <property type="entry name" value="Trimer_LpxA-like_sf"/>
</dbReference>
<evidence type="ECO:0000256" key="1">
    <source>
        <dbReference type="ARBA" id="ARBA00022679"/>
    </source>
</evidence>
<evidence type="ECO:0000256" key="2">
    <source>
        <dbReference type="ARBA" id="ARBA00022737"/>
    </source>
</evidence>